<dbReference type="AlphaFoldDB" id="A0A1B6LFU9"/>
<protein>
    <submittedName>
        <fullName evidence="1">Uncharacterized protein</fullName>
    </submittedName>
</protein>
<organism evidence="1">
    <name type="scientific">Graphocephala atropunctata</name>
    <dbReference type="NCBI Taxonomy" id="36148"/>
    <lineage>
        <taxon>Eukaryota</taxon>
        <taxon>Metazoa</taxon>
        <taxon>Ecdysozoa</taxon>
        <taxon>Arthropoda</taxon>
        <taxon>Hexapoda</taxon>
        <taxon>Insecta</taxon>
        <taxon>Pterygota</taxon>
        <taxon>Neoptera</taxon>
        <taxon>Paraneoptera</taxon>
        <taxon>Hemiptera</taxon>
        <taxon>Auchenorrhyncha</taxon>
        <taxon>Membracoidea</taxon>
        <taxon>Cicadellidae</taxon>
        <taxon>Cicadellinae</taxon>
        <taxon>Cicadellini</taxon>
        <taxon>Graphocephala</taxon>
    </lineage>
</organism>
<accession>A0A1B6LFU9</accession>
<reference evidence="1" key="1">
    <citation type="submission" date="2015-11" db="EMBL/GenBank/DDBJ databases">
        <title>De novo transcriptome assembly of four potential Pierce s Disease insect vectors from Arizona vineyards.</title>
        <authorList>
            <person name="Tassone E.E."/>
        </authorList>
    </citation>
    <scope>NUCLEOTIDE SEQUENCE</scope>
</reference>
<name>A0A1B6LFU9_9HEMI</name>
<sequence length="278" mass="31678">MTMAIPLSSTAIVAAEPSCTIVSEFSPQQVSFISSHSQIQGLRDKFSQEDIFGFICQELDEKAAMLKPLGELYSKDVKRVNNSQSRSFSKSYNEEYSDILHRKGCSHEKLTEAVENSNPNGIPKYKLHAYHELCSKLIHCRNEAHQELQQQKEKIKKSKNDSQRLNTYICLLSNQEEEESGDQESEDTAQSRVMFQEAKQDMITTITTLCPDEKVRMELLSTLEILLKAYMNNLDNTSQQYVELSPHAIYHESIQNLMEGGVIIPHPLSPVLFRLCVE</sequence>
<evidence type="ECO:0000313" key="1">
    <source>
        <dbReference type="EMBL" id="JAT22566.1"/>
    </source>
</evidence>
<dbReference type="EMBL" id="GEBQ01017411">
    <property type="protein sequence ID" value="JAT22566.1"/>
    <property type="molecule type" value="Transcribed_RNA"/>
</dbReference>
<proteinExistence type="predicted"/>
<gene>
    <name evidence="1" type="ORF">g.13096</name>
</gene>